<sequence length="179" mass="21208">MKPLGIIELKFIFQHPYQFIRVEVGFVVIYNCTSENFILGNDYFSIHGIDSSTQKDRYFAIGDNKRQQFVFLINTNQITLIKHEETTPEKHLFISEQLKEEEFNQSLTEKMKEKPFNLLHKYKSVFETKKEPLATIIGHEVDIILNVNEPYSPLLKNHLTQRAQGLEEPWRYTLNNEWT</sequence>
<protein>
    <submittedName>
        <fullName evidence="1">Uncharacterized protein</fullName>
    </submittedName>
</protein>
<dbReference type="Proteomes" id="UP000765509">
    <property type="component" value="Unassembled WGS sequence"/>
</dbReference>
<evidence type="ECO:0000313" key="2">
    <source>
        <dbReference type="Proteomes" id="UP000765509"/>
    </source>
</evidence>
<gene>
    <name evidence="1" type="ORF">O181_001914</name>
</gene>
<proteinExistence type="predicted"/>
<comment type="caution">
    <text evidence="1">The sequence shown here is derived from an EMBL/GenBank/DDBJ whole genome shotgun (WGS) entry which is preliminary data.</text>
</comment>
<name>A0A9Q3BBG2_9BASI</name>
<accession>A0A9Q3BBG2</accession>
<keyword evidence="2" id="KW-1185">Reference proteome</keyword>
<dbReference type="EMBL" id="AVOT02000303">
    <property type="protein sequence ID" value="MBW0462199.1"/>
    <property type="molecule type" value="Genomic_DNA"/>
</dbReference>
<reference evidence="1" key="1">
    <citation type="submission" date="2021-03" db="EMBL/GenBank/DDBJ databases">
        <title>Draft genome sequence of rust myrtle Austropuccinia psidii MF-1, a brazilian biotype.</title>
        <authorList>
            <person name="Quecine M.C."/>
            <person name="Pachon D.M.R."/>
            <person name="Bonatelli M.L."/>
            <person name="Correr F.H."/>
            <person name="Franceschini L.M."/>
            <person name="Leite T.F."/>
            <person name="Margarido G.R.A."/>
            <person name="Almeida C.A."/>
            <person name="Ferrarezi J.A."/>
            <person name="Labate C.A."/>
        </authorList>
    </citation>
    <scope>NUCLEOTIDE SEQUENCE</scope>
    <source>
        <strain evidence="1">MF-1</strain>
    </source>
</reference>
<dbReference type="AlphaFoldDB" id="A0A9Q3BBG2"/>
<organism evidence="1 2">
    <name type="scientific">Austropuccinia psidii MF-1</name>
    <dbReference type="NCBI Taxonomy" id="1389203"/>
    <lineage>
        <taxon>Eukaryota</taxon>
        <taxon>Fungi</taxon>
        <taxon>Dikarya</taxon>
        <taxon>Basidiomycota</taxon>
        <taxon>Pucciniomycotina</taxon>
        <taxon>Pucciniomycetes</taxon>
        <taxon>Pucciniales</taxon>
        <taxon>Sphaerophragmiaceae</taxon>
        <taxon>Austropuccinia</taxon>
    </lineage>
</organism>
<evidence type="ECO:0000313" key="1">
    <source>
        <dbReference type="EMBL" id="MBW0462199.1"/>
    </source>
</evidence>
<dbReference type="OrthoDB" id="3250101at2759"/>